<proteinExistence type="predicted"/>
<evidence type="ECO:0000313" key="2">
    <source>
        <dbReference type="EMBL" id="MCI71246.1"/>
    </source>
</evidence>
<protein>
    <submittedName>
        <fullName evidence="2">Uncharacterized protein</fullName>
    </submittedName>
</protein>
<keyword evidence="3" id="KW-1185">Reference proteome</keyword>
<feature type="non-terminal residue" evidence="2">
    <location>
        <position position="52"/>
    </location>
</feature>
<dbReference type="EMBL" id="LXQA010792702">
    <property type="protein sequence ID" value="MCI71246.1"/>
    <property type="molecule type" value="Genomic_DNA"/>
</dbReference>
<evidence type="ECO:0000256" key="1">
    <source>
        <dbReference type="SAM" id="MobiDB-lite"/>
    </source>
</evidence>
<feature type="compositionally biased region" description="Basic and acidic residues" evidence="1">
    <location>
        <begin position="26"/>
        <end position="52"/>
    </location>
</feature>
<feature type="region of interest" description="Disordered" evidence="1">
    <location>
        <begin position="1"/>
        <end position="52"/>
    </location>
</feature>
<reference evidence="2 3" key="1">
    <citation type="journal article" date="2018" name="Front. Plant Sci.">
        <title>Red Clover (Trifolium pratense) and Zigzag Clover (T. medium) - A Picture of Genomic Similarities and Differences.</title>
        <authorList>
            <person name="Dluhosova J."/>
            <person name="Istvanek J."/>
            <person name="Nedelnik J."/>
            <person name="Repkova J."/>
        </authorList>
    </citation>
    <scope>NUCLEOTIDE SEQUENCE [LARGE SCALE GENOMIC DNA]</scope>
    <source>
        <strain evidence="3">cv. 10/8</strain>
        <tissue evidence="2">Leaf</tissue>
    </source>
</reference>
<dbReference type="Proteomes" id="UP000265520">
    <property type="component" value="Unassembled WGS sequence"/>
</dbReference>
<name>A0A392UFQ3_9FABA</name>
<sequence>SGFTQPDIEELRSKVTRGKSASSSQAHDETLAVEEDKQPESSKPKSVKKETT</sequence>
<feature type="non-terminal residue" evidence="2">
    <location>
        <position position="1"/>
    </location>
</feature>
<organism evidence="2 3">
    <name type="scientific">Trifolium medium</name>
    <dbReference type="NCBI Taxonomy" id="97028"/>
    <lineage>
        <taxon>Eukaryota</taxon>
        <taxon>Viridiplantae</taxon>
        <taxon>Streptophyta</taxon>
        <taxon>Embryophyta</taxon>
        <taxon>Tracheophyta</taxon>
        <taxon>Spermatophyta</taxon>
        <taxon>Magnoliopsida</taxon>
        <taxon>eudicotyledons</taxon>
        <taxon>Gunneridae</taxon>
        <taxon>Pentapetalae</taxon>
        <taxon>rosids</taxon>
        <taxon>fabids</taxon>
        <taxon>Fabales</taxon>
        <taxon>Fabaceae</taxon>
        <taxon>Papilionoideae</taxon>
        <taxon>50 kb inversion clade</taxon>
        <taxon>NPAAA clade</taxon>
        <taxon>Hologalegina</taxon>
        <taxon>IRL clade</taxon>
        <taxon>Trifolieae</taxon>
        <taxon>Trifolium</taxon>
    </lineage>
</organism>
<comment type="caution">
    <text evidence="2">The sequence shown here is derived from an EMBL/GenBank/DDBJ whole genome shotgun (WGS) entry which is preliminary data.</text>
</comment>
<accession>A0A392UFQ3</accession>
<dbReference type="AlphaFoldDB" id="A0A392UFQ3"/>
<evidence type="ECO:0000313" key="3">
    <source>
        <dbReference type="Proteomes" id="UP000265520"/>
    </source>
</evidence>